<evidence type="ECO:0000256" key="2">
    <source>
        <dbReference type="ARBA" id="ARBA00022448"/>
    </source>
</evidence>
<dbReference type="InterPro" id="IPR050490">
    <property type="entry name" value="Bact_solute-bd_prot1"/>
</dbReference>
<dbReference type="Pfam" id="PF13416">
    <property type="entry name" value="SBP_bac_8"/>
    <property type="match status" value="1"/>
</dbReference>
<evidence type="ECO:0000313" key="5">
    <source>
        <dbReference type="EMBL" id="OAS15661.1"/>
    </source>
</evidence>
<dbReference type="RefSeq" id="WP_068667937.1">
    <property type="nucleotide sequence ID" value="NZ_LYPB01000081.1"/>
</dbReference>
<dbReference type="Proteomes" id="UP000078454">
    <property type="component" value="Unassembled WGS sequence"/>
</dbReference>
<dbReference type="AlphaFoldDB" id="A0A198A3P6"/>
<dbReference type="InterPro" id="IPR006061">
    <property type="entry name" value="SBP_1_CS"/>
</dbReference>
<dbReference type="PANTHER" id="PTHR43649">
    <property type="entry name" value="ARABINOSE-BINDING PROTEIN-RELATED"/>
    <property type="match status" value="1"/>
</dbReference>
<comment type="caution">
    <text evidence="5">The sequence shown here is derived from an EMBL/GenBank/DDBJ whole genome shotgun (WGS) entry which is preliminary data.</text>
</comment>
<dbReference type="SUPFAM" id="SSF53850">
    <property type="entry name" value="Periplasmic binding protein-like II"/>
    <property type="match status" value="1"/>
</dbReference>
<dbReference type="CDD" id="cd14748">
    <property type="entry name" value="PBP2_UgpB"/>
    <property type="match status" value="1"/>
</dbReference>
<dbReference type="STRING" id="1850517.A8708_03505"/>
<dbReference type="PANTHER" id="PTHR43649:SF30">
    <property type="entry name" value="ABC TRANSPORTER SUBSTRATE-BINDING PROTEIN"/>
    <property type="match status" value="1"/>
</dbReference>
<evidence type="ECO:0000256" key="4">
    <source>
        <dbReference type="SAM" id="SignalP"/>
    </source>
</evidence>
<dbReference type="PROSITE" id="PS51257">
    <property type="entry name" value="PROKAR_LIPOPROTEIN"/>
    <property type="match status" value="1"/>
</dbReference>
<proteinExistence type="inferred from homology"/>
<name>A0A198A3P6_9BACL</name>
<reference evidence="5 6" key="1">
    <citation type="submission" date="2016-05" db="EMBL/GenBank/DDBJ databases">
        <title>Paenibacillus sp. 1ZS3-15 nov., isolated from the rhizosphere soil.</title>
        <authorList>
            <person name="Zhang X.X."/>
            <person name="Zhang J."/>
        </authorList>
    </citation>
    <scope>NUCLEOTIDE SEQUENCE [LARGE SCALE GENOMIC DNA]</scope>
    <source>
        <strain evidence="5 6">1ZS3-15</strain>
    </source>
</reference>
<evidence type="ECO:0000313" key="6">
    <source>
        <dbReference type="Proteomes" id="UP000078454"/>
    </source>
</evidence>
<feature type="signal peptide" evidence="4">
    <location>
        <begin position="1"/>
        <end position="17"/>
    </location>
</feature>
<sequence length="437" mass="48284">MKKTLLTIMSAVTVITAAGCASKEDVNQGNSSSQQATAAAATTAAAKEVTLTFWSTNKELYAEDIKQFESKYPNIKIKAEFMGDYDEMAKKVMAGVVANSLPNVVQLGQRHGIPQIADSGKLIPIEQFMEKKDIDDIYPAFWNRFRYKEKLWTIPFNSSTPVMYYNKTMLEKAGVKPPDNWNELVEAAKKLTQDTNGDGKTDIWGFNTAADTPWYLQPMTWNRGGKMVDPAANKITVNSKESVETLKSFQDLVNVQKAMAPNQHKTAEEDFNSGKLALLFKSGSALASTQKQVGDKFAVGVAPLPMVQTRTAPIGGNSLGIFKSNDELQKASWTFVSYLTNTENAAKTSMKSGYVPIRKTSTDLPEFQKLLKENDGFKANMGQIEFLYGQAIHPADSLIWSGLVTALETVEGDSKADPQKLLDKLQQDVDVFMKSYK</sequence>
<dbReference type="GO" id="GO:0055085">
    <property type="term" value="P:transmembrane transport"/>
    <property type="evidence" value="ECO:0007669"/>
    <property type="project" value="InterPro"/>
</dbReference>
<dbReference type="Gene3D" id="3.40.190.10">
    <property type="entry name" value="Periplasmic binding protein-like II"/>
    <property type="match status" value="1"/>
</dbReference>
<feature type="chain" id="PRO_5038595372" description="ABC transporter substrate-binding protein" evidence="4">
    <location>
        <begin position="18"/>
        <end position="437"/>
    </location>
</feature>
<evidence type="ECO:0000256" key="1">
    <source>
        <dbReference type="ARBA" id="ARBA00008520"/>
    </source>
</evidence>
<keyword evidence="6" id="KW-1185">Reference proteome</keyword>
<evidence type="ECO:0008006" key="7">
    <source>
        <dbReference type="Google" id="ProtNLM"/>
    </source>
</evidence>
<organism evidence="5 6">
    <name type="scientific">Paenibacillus oryzisoli</name>
    <dbReference type="NCBI Taxonomy" id="1850517"/>
    <lineage>
        <taxon>Bacteria</taxon>
        <taxon>Bacillati</taxon>
        <taxon>Bacillota</taxon>
        <taxon>Bacilli</taxon>
        <taxon>Bacillales</taxon>
        <taxon>Paenibacillaceae</taxon>
        <taxon>Paenibacillus</taxon>
    </lineage>
</organism>
<gene>
    <name evidence="5" type="ORF">A8708_03505</name>
</gene>
<protein>
    <recommendedName>
        <fullName evidence="7">ABC transporter substrate-binding protein</fullName>
    </recommendedName>
</protein>
<keyword evidence="3 4" id="KW-0732">Signal</keyword>
<comment type="similarity">
    <text evidence="1">Belongs to the bacterial solute-binding protein 1 family.</text>
</comment>
<accession>A0A198A3P6</accession>
<dbReference type="PROSITE" id="PS01037">
    <property type="entry name" value="SBP_BACTERIAL_1"/>
    <property type="match status" value="1"/>
</dbReference>
<keyword evidence="2" id="KW-0813">Transport</keyword>
<dbReference type="EMBL" id="LYPB01000081">
    <property type="protein sequence ID" value="OAS15661.1"/>
    <property type="molecule type" value="Genomic_DNA"/>
</dbReference>
<evidence type="ECO:0000256" key="3">
    <source>
        <dbReference type="ARBA" id="ARBA00022729"/>
    </source>
</evidence>
<dbReference type="InterPro" id="IPR006059">
    <property type="entry name" value="SBP"/>
</dbReference>